<dbReference type="Gene3D" id="3.40.50.12780">
    <property type="entry name" value="N-terminal domain of ligase-like"/>
    <property type="match status" value="1"/>
</dbReference>
<dbReference type="NCBIfam" id="TIGR01733">
    <property type="entry name" value="AA-adenyl-dom"/>
    <property type="match status" value="1"/>
</dbReference>
<dbReference type="Pfam" id="PF00501">
    <property type="entry name" value="AMP-binding"/>
    <property type="match status" value="1"/>
</dbReference>
<evidence type="ECO:0000256" key="3">
    <source>
        <dbReference type="SAM" id="MobiDB-lite"/>
    </source>
</evidence>
<feature type="region of interest" description="Disordered" evidence="3">
    <location>
        <begin position="162"/>
        <end position="193"/>
    </location>
</feature>
<dbReference type="Gene3D" id="1.10.1200.10">
    <property type="entry name" value="ACP-like"/>
    <property type="match status" value="1"/>
</dbReference>
<dbReference type="InterPro" id="IPR045851">
    <property type="entry name" value="AMP-bd_C_sf"/>
</dbReference>
<feature type="region of interest" description="Disordered" evidence="3">
    <location>
        <begin position="1416"/>
        <end position="1440"/>
    </location>
</feature>
<dbReference type="InterPro" id="IPR020806">
    <property type="entry name" value="PKS_PP-bd"/>
</dbReference>
<dbReference type="SUPFAM" id="SSF56801">
    <property type="entry name" value="Acetyl-CoA synthetase-like"/>
    <property type="match status" value="1"/>
</dbReference>
<evidence type="ECO:0000256" key="1">
    <source>
        <dbReference type="ARBA" id="ARBA00022450"/>
    </source>
</evidence>
<keyword evidence="2" id="KW-0597">Phosphoprotein</keyword>
<dbReference type="PROSITE" id="PS00455">
    <property type="entry name" value="AMP_BINDING"/>
    <property type="match status" value="1"/>
</dbReference>
<feature type="compositionally biased region" description="Low complexity" evidence="3">
    <location>
        <begin position="22"/>
        <end position="34"/>
    </location>
</feature>
<dbReference type="GO" id="GO:0031177">
    <property type="term" value="F:phosphopantetheine binding"/>
    <property type="evidence" value="ECO:0007669"/>
    <property type="project" value="InterPro"/>
</dbReference>
<dbReference type="InterPro" id="IPR012728">
    <property type="entry name" value="Pls/PosA_C"/>
</dbReference>
<dbReference type="InterPro" id="IPR010071">
    <property type="entry name" value="AA_adenyl_dom"/>
</dbReference>
<keyword evidence="4" id="KW-0812">Transmembrane</keyword>
<dbReference type="InterPro" id="IPR020845">
    <property type="entry name" value="AMP-binding_CS"/>
</dbReference>
<evidence type="ECO:0000259" key="5">
    <source>
        <dbReference type="PROSITE" id="PS50075"/>
    </source>
</evidence>
<evidence type="ECO:0000256" key="2">
    <source>
        <dbReference type="ARBA" id="ARBA00022553"/>
    </source>
</evidence>
<dbReference type="Pfam" id="PF00550">
    <property type="entry name" value="PP-binding"/>
    <property type="match status" value="1"/>
</dbReference>
<feature type="transmembrane region" description="Helical" evidence="4">
    <location>
        <begin position="734"/>
        <end position="753"/>
    </location>
</feature>
<dbReference type="Gene3D" id="3.30.300.30">
    <property type="match status" value="1"/>
</dbReference>
<dbReference type="Proteomes" id="UP000256709">
    <property type="component" value="Unassembled WGS sequence"/>
</dbReference>
<dbReference type="CDD" id="cd05930">
    <property type="entry name" value="A_NRPS"/>
    <property type="match status" value="1"/>
</dbReference>
<organism evidence="6 7">
    <name type="scientific">Subtercola boreus</name>
    <dbReference type="NCBI Taxonomy" id="120213"/>
    <lineage>
        <taxon>Bacteria</taxon>
        <taxon>Bacillati</taxon>
        <taxon>Actinomycetota</taxon>
        <taxon>Actinomycetes</taxon>
        <taxon>Micrococcales</taxon>
        <taxon>Microbacteriaceae</taxon>
        <taxon>Subtercola</taxon>
    </lineage>
</organism>
<accession>A0A3E0VQL6</accession>
<feature type="transmembrane region" description="Helical" evidence="4">
    <location>
        <begin position="1012"/>
        <end position="1038"/>
    </location>
</feature>
<dbReference type="OrthoDB" id="2472181at2"/>
<dbReference type="InterPro" id="IPR011004">
    <property type="entry name" value="Trimer_LpxA-like_sf"/>
</dbReference>
<feature type="transmembrane region" description="Helical" evidence="4">
    <location>
        <begin position="1214"/>
        <end position="1237"/>
    </location>
</feature>
<dbReference type="NCBIfam" id="TIGR02353">
    <property type="entry name" value="NRPS_term_dom"/>
    <property type="match status" value="1"/>
</dbReference>
<name>A0A3E0VQL6_9MICO</name>
<feature type="compositionally biased region" description="Low complexity" evidence="3">
    <location>
        <begin position="578"/>
        <end position="589"/>
    </location>
</feature>
<feature type="transmembrane region" description="Helical" evidence="4">
    <location>
        <begin position="1243"/>
        <end position="1268"/>
    </location>
</feature>
<dbReference type="SMART" id="SM00823">
    <property type="entry name" value="PKS_PP"/>
    <property type="match status" value="1"/>
</dbReference>
<dbReference type="GO" id="GO:0044550">
    <property type="term" value="P:secondary metabolite biosynthetic process"/>
    <property type="evidence" value="ECO:0007669"/>
    <property type="project" value="TreeGrafter"/>
</dbReference>
<dbReference type="SUPFAM" id="SSF51161">
    <property type="entry name" value="Trimeric LpxA-like enzymes"/>
    <property type="match status" value="3"/>
</dbReference>
<evidence type="ECO:0000313" key="7">
    <source>
        <dbReference type="Proteomes" id="UP000256709"/>
    </source>
</evidence>
<dbReference type="SUPFAM" id="SSF47336">
    <property type="entry name" value="ACP-like"/>
    <property type="match status" value="1"/>
</dbReference>
<keyword evidence="4" id="KW-1133">Transmembrane helix</keyword>
<proteinExistence type="predicted"/>
<comment type="caution">
    <text evidence="6">The sequence shown here is derived from an EMBL/GenBank/DDBJ whole genome shotgun (WGS) entry which is preliminary data.</text>
</comment>
<dbReference type="InterPro" id="IPR009081">
    <property type="entry name" value="PP-bd_ACP"/>
</dbReference>
<gene>
    <name evidence="6" type="ORF">B7R21_11275</name>
</gene>
<dbReference type="PANTHER" id="PTHR45527">
    <property type="entry name" value="NONRIBOSOMAL PEPTIDE SYNTHETASE"/>
    <property type="match status" value="1"/>
</dbReference>
<dbReference type="InterPro" id="IPR000873">
    <property type="entry name" value="AMP-dep_synth/lig_dom"/>
</dbReference>
<dbReference type="RefSeq" id="WP_116283359.1">
    <property type="nucleotide sequence ID" value="NZ_NBXA01000022.1"/>
</dbReference>
<dbReference type="InterPro" id="IPR042099">
    <property type="entry name" value="ANL_N_sf"/>
</dbReference>
<dbReference type="GO" id="GO:0043041">
    <property type="term" value="P:amino acid activation for nonribosomal peptide biosynthetic process"/>
    <property type="evidence" value="ECO:0007669"/>
    <property type="project" value="TreeGrafter"/>
</dbReference>
<sequence>MTSASNTPAPSDIASGGGGTTSAGTGTASPATPSESAGILSAGPTPEPRTLVDILRESAASNPQASALADAAGTLSYRELLGEVNRTAARLAEAGVRRGDRVGIRIPSGTRTLYISILGVLVAGAAYVPVDADDPEERATLVFGEAGVVGVIGADGELVLSGHPDGAGASSDDNDLPGHPATASIPAAGSPTGTLPVVGGPTPDLDAWIIFTSGSTGTPKGVAVSHRSAAAFVDAEARMFLQNEPIGPGDRVLAGLSVAFDASCEEMWLAWRHGACLVPAPRSLVRSGVDLGPWLISHSITIVSTVPTLAALWPLESLELVRLLIFGGEACPPELVARLAVDGREVWNTYGPTEATVVACGSLLDGVGPVRIGLPLDGWLLAVVDGDGHPVAEGETGELIIGGVGLARYLDPAKDAEKYAPMPTLGWDRAYRSGDLVVFDRAGLLFQGRADDQVKLGGRRIELGEVEAAIQALPGVAGAAAVVQRTAAGNQVLVGYLVSGDTSAPFDTVAATAALRESLPAALIPLLAVVDGLPTRTSGKVDKAALPWPLPSGRSGGTRNGAGAGGSAASGASGGSNNGNSNGNVGNGARPRKGESPDSPLTDTALWIAEHFTAILGAPVTGPDDDFFAFGGGSLSAAQLVSVIRTRFPETTVADIYDHPRIGALAAELDARSPVVAVRRVPVRPTPPGTQLAQTLLGIPLYVLVGLRWLTYVLAVNNVLQLFGVFTWAPTISWWYILAGFVLLITPFGRMAISVLAARTLLAGVEAGDHPRGGNVHVRLWLAEQIAQLVGATNLAGAPWIITYARALGAKIAPGVDLHTLPPITGMLKIGARASVEPEVDLSGYWIDGDILRLGAIQIGADAAIGARSTLLPGTRIGRRAEIAPGSAVSGRVPAGQLWAGSPAERRGKAHPDWPSGRPPRNARWLVAFAAGSVALSLLPVLAVLAGAAVAGWFLGLSLDPGALGGFGSTGGGSAQTPLFESVTTSVASTAGTATGSGFTPLPTLGDAALRLLAAIPLATVAAGIVYAGLTVIAARLLGIGLRPGSYPVRSRIGWQVWATERLLDAARTVLFPFYASLFTPVWLRMLGATVGRNVEASTVLLLPKMTTIADQAFLADDTMVASYELGGGWLRIDEAKVGKRAFLGNSGMTGPGRTVPRNGLVAVLSATPRKAKNGSSWLGNPPVRLRRQVTEFDEGRTFHPSGRLKVARALWELGRLVPVMVTVAIGLGIAVLLEFLLGTLGLGWAILLSGAVMLAGGAVAAIVTTAAKWALVGRIRQGEHPLWSSFVWRNEVSDTFVEMVAAPWFANAASGTPALAWWLRSIGARIGRGAWIETYWLPEADLISLGAGSTVNRGVVVQTHLFHDRVMSLDCVALDDGATIGPHGVILPAASIGSDAAVGPASLVMRGEHVPSGSRWAGNPIAPWAEQTPAPDVAGRGSSALRVETAAEAGLHSPSVGG</sequence>
<dbReference type="GO" id="GO:0005737">
    <property type="term" value="C:cytoplasm"/>
    <property type="evidence" value="ECO:0007669"/>
    <property type="project" value="TreeGrafter"/>
</dbReference>
<feature type="region of interest" description="Disordered" evidence="3">
    <location>
        <begin position="540"/>
        <end position="601"/>
    </location>
</feature>
<feature type="compositionally biased region" description="Gly residues" evidence="3">
    <location>
        <begin position="554"/>
        <end position="577"/>
    </location>
</feature>
<dbReference type="PROSITE" id="PS50075">
    <property type="entry name" value="CARRIER"/>
    <property type="match status" value="1"/>
</dbReference>
<dbReference type="InterPro" id="IPR036736">
    <property type="entry name" value="ACP-like_sf"/>
</dbReference>
<reference evidence="6 7" key="1">
    <citation type="submission" date="2017-04" db="EMBL/GenBank/DDBJ databases">
        <title>Comparative genome analysis of Subtercola boreus.</title>
        <authorList>
            <person name="Cho Y.-J."/>
            <person name="Cho A."/>
            <person name="Kim O.-S."/>
            <person name="Lee J.-I."/>
        </authorList>
    </citation>
    <scope>NUCLEOTIDE SEQUENCE [LARGE SCALE GENOMIC DNA]</scope>
    <source>
        <strain evidence="6 7">P27444</strain>
    </source>
</reference>
<keyword evidence="4" id="KW-0472">Membrane</keyword>
<feature type="region of interest" description="Disordered" evidence="3">
    <location>
        <begin position="1"/>
        <end position="48"/>
    </location>
</feature>
<feature type="domain" description="Carrier" evidence="5">
    <location>
        <begin position="599"/>
        <end position="673"/>
    </location>
</feature>
<keyword evidence="1" id="KW-0596">Phosphopantetheine</keyword>
<dbReference type="PANTHER" id="PTHR45527:SF1">
    <property type="entry name" value="FATTY ACID SYNTHASE"/>
    <property type="match status" value="1"/>
</dbReference>
<dbReference type="EMBL" id="NBXA01000022">
    <property type="protein sequence ID" value="RFA11919.1"/>
    <property type="molecule type" value="Genomic_DNA"/>
</dbReference>
<evidence type="ECO:0000313" key="6">
    <source>
        <dbReference type="EMBL" id="RFA11919.1"/>
    </source>
</evidence>
<protein>
    <submittedName>
        <fullName evidence="6">Amino acid adenylation protein</fullName>
    </submittedName>
</protein>
<evidence type="ECO:0000256" key="4">
    <source>
        <dbReference type="SAM" id="Phobius"/>
    </source>
</evidence>
<feature type="transmembrane region" description="Helical" evidence="4">
    <location>
        <begin position="925"/>
        <end position="955"/>
    </location>
</feature>
<dbReference type="Gene3D" id="2.160.10.10">
    <property type="entry name" value="Hexapeptide repeat proteins"/>
    <property type="match status" value="2"/>
</dbReference>